<dbReference type="STRING" id="84022.CACET_c03440"/>
<dbReference type="InterPro" id="IPR036390">
    <property type="entry name" value="WH_DNA-bd_sf"/>
</dbReference>
<dbReference type="InterPro" id="IPR036388">
    <property type="entry name" value="WH-like_DNA-bd_sf"/>
</dbReference>
<evidence type="ECO:0000256" key="4">
    <source>
        <dbReference type="ARBA" id="ARBA00023163"/>
    </source>
</evidence>
<dbReference type="PANTHER" id="PTHR42756">
    <property type="entry name" value="TRANSCRIPTIONAL REGULATOR, MARR"/>
    <property type="match status" value="1"/>
</dbReference>
<comment type="subcellular location">
    <subcellularLocation>
        <location evidence="1">Cytoplasm</location>
    </subcellularLocation>
</comment>
<dbReference type="GO" id="GO:0003677">
    <property type="term" value="F:DNA binding"/>
    <property type="evidence" value="ECO:0007669"/>
    <property type="project" value="UniProtKB-KW"/>
</dbReference>
<evidence type="ECO:0000313" key="10">
    <source>
        <dbReference type="Proteomes" id="UP000035704"/>
    </source>
</evidence>
<sequence>MRNYYIEINEYLYKLIKNTIFYDRNGILLNGVVLSITDILVLKALGDDKEKKMYEIIDDLGLDRNTFATIINKLLQQQFIIKTKSKRDKRVQILSLTEKGQEAFCEISDKEKKILFSLLNDFSFNEEKAILKFLVKLDMLHKEKSKEQEEMQ</sequence>
<dbReference type="InterPro" id="IPR000835">
    <property type="entry name" value="HTH_MarR-typ"/>
</dbReference>
<gene>
    <name evidence="9" type="ORF">CACET_c03440</name>
</gene>
<evidence type="ECO:0000259" key="8">
    <source>
        <dbReference type="PROSITE" id="PS50995"/>
    </source>
</evidence>
<dbReference type="InterPro" id="IPR055166">
    <property type="entry name" value="Transc_reg_Sar_Rot_HTH"/>
</dbReference>
<proteinExistence type="inferred from homology"/>
<accession>A0A0D8IEP4</accession>
<evidence type="ECO:0000256" key="5">
    <source>
        <dbReference type="ARBA" id="ARBA00046337"/>
    </source>
</evidence>
<keyword evidence="10" id="KW-1185">Reference proteome</keyword>
<dbReference type="EMBL" id="CP009687">
    <property type="protein sequence ID" value="AKL93860.1"/>
    <property type="molecule type" value="Genomic_DNA"/>
</dbReference>
<dbReference type="PANTHER" id="PTHR42756:SF1">
    <property type="entry name" value="TRANSCRIPTIONAL REPRESSOR OF EMRAB OPERON"/>
    <property type="match status" value="1"/>
</dbReference>
<feature type="domain" description="HTH marR-type" evidence="8">
    <location>
        <begin position="1"/>
        <end position="139"/>
    </location>
</feature>
<keyword evidence="4" id="KW-0804">Transcription</keyword>
<evidence type="ECO:0000313" key="9">
    <source>
        <dbReference type="EMBL" id="AKL93860.1"/>
    </source>
</evidence>
<dbReference type="Pfam" id="PF22381">
    <property type="entry name" value="Staph_reg_Sar_Rot"/>
    <property type="match status" value="1"/>
</dbReference>
<evidence type="ECO:0000256" key="3">
    <source>
        <dbReference type="ARBA" id="ARBA00023125"/>
    </source>
</evidence>
<dbReference type="Proteomes" id="UP000035704">
    <property type="component" value="Chromosome"/>
</dbReference>
<dbReference type="AlphaFoldDB" id="A0A0D8IEP4"/>
<evidence type="ECO:0000256" key="2">
    <source>
        <dbReference type="ARBA" id="ARBA00023015"/>
    </source>
</evidence>
<dbReference type="GO" id="GO:0005737">
    <property type="term" value="C:cytoplasm"/>
    <property type="evidence" value="ECO:0007669"/>
    <property type="project" value="UniProtKB-SubCell"/>
</dbReference>
<protein>
    <recommendedName>
        <fullName evidence="6">HTH-type transcriptional regulator SarZ</fullName>
    </recommendedName>
    <alternativeName>
        <fullName evidence="7">Staphylococcal accessory regulator Z</fullName>
    </alternativeName>
</protein>
<organism evidence="9 10">
    <name type="scientific">Clostridium aceticum</name>
    <dbReference type="NCBI Taxonomy" id="84022"/>
    <lineage>
        <taxon>Bacteria</taxon>
        <taxon>Bacillati</taxon>
        <taxon>Bacillota</taxon>
        <taxon>Clostridia</taxon>
        <taxon>Eubacteriales</taxon>
        <taxon>Clostridiaceae</taxon>
        <taxon>Clostridium</taxon>
    </lineage>
</organism>
<dbReference type="KEGG" id="cace:CACET_c03440"/>
<dbReference type="PATRIC" id="fig|84022.5.peg.1752"/>
<dbReference type="Gene3D" id="1.10.10.10">
    <property type="entry name" value="Winged helix-like DNA-binding domain superfamily/Winged helix DNA-binding domain"/>
    <property type="match status" value="1"/>
</dbReference>
<dbReference type="SMART" id="SM00347">
    <property type="entry name" value="HTH_MARR"/>
    <property type="match status" value="1"/>
</dbReference>
<name>A0A0D8IEP4_9CLOT</name>
<evidence type="ECO:0000256" key="1">
    <source>
        <dbReference type="ARBA" id="ARBA00004496"/>
    </source>
</evidence>
<keyword evidence="3" id="KW-0238">DNA-binding</keyword>
<evidence type="ECO:0000256" key="6">
    <source>
        <dbReference type="ARBA" id="ARBA00047188"/>
    </source>
</evidence>
<reference evidence="9 10" key="1">
    <citation type="submission" date="2014-10" db="EMBL/GenBank/DDBJ databases">
        <title>Genome sequence of Clostridium aceticum DSM 1496.</title>
        <authorList>
            <person name="Poehlein A."/>
            <person name="Schiel-Bengelsdorf B."/>
            <person name="Gottschalk G."/>
            <person name="Duerre P."/>
            <person name="Daniel R."/>
        </authorList>
    </citation>
    <scope>NUCLEOTIDE SEQUENCE [LARGE SCALE GENOMIC DNA]</scope>
    <source>
        <strain evidence="9 10">DSM 1496</strain>
    </source>
</reference>
<comment type="similarity">
    <text evidence="5">Belongs to the SarZ family.</text>
</comment>
<keyword evidence="2" id="KW-0805">Transcription regulation</keyword>
<dbReference type="RefSeq" id="WP_044823254.1">
    <property type="nucleotide sequence ID" value="NZ_CP009687.1"/>
</dbReference>
<dbReference type="PROSITE" id="PS50995">
    <property type="entry name" value="HTH_MARR_2"/>
    <property type="match status" value="1"/>
</dbReference>
<dbReference type="OrthoDB" id="1953397at2"/>
<dbReference type="GO" id="GO:0003700">
    <property type="term" value="F:DNA-binding transcription factor activity"/>
    <property type="evidence" value="ECO:0007669"/>
    <property type="project" value="InterPro"/>
</dbReference>
<evidence type="ECO:0000256" key="7">
    <source>
        <dbReference type="ARBA" id="ARBA00047207"/>
    </source>
</evidence>
<dbReference type="SUPFAM" id="SSF46785">
    <property type="entry name" value="Winged helix' DNA-binding domain"/>
    <property type="match status" value="1"/>
</dbReference>